<sequence>MGSQSRERRKAKEKARANRARNAGTKPGPFGPPGPFGQAGPFGPPVPPRESLAELTEKIISDALTALLAEDDASFMAFLSALADPPNGPSGRRTVNKALVGWFDRALEGLWRRGWQPVDLHRIVGRQSDQRHVRLVLDAIAGQLRRYAPATVDERWPAQLSSLGAHVWWEHDDQWLDAWGEREGRVRVMVLSDAIELLRALHLLPEVEMLGPPPGTARRETSSRGSGPGSGPGPAGNAAASTGEGADTRILDKVRALLAKAESTEFTDEAEALTAKAQQLMARHSIDEALLAAGQGSREQPSGRRVGIDNPYEMAKATLLDVVADANRCRTVWSKHLGHSTVVGFEPDLDAVELLYTSLLLQATTAMTRAGSRQDRIGRSRTRSFRQSFLASFAMRIGERLRAASEQVRDEAVAEAGNSRLLPVLAARTDSVQAATTAMFPRITSRSIRASDGEGWASGRAAADLASLHTREEVVADRSR</sequence>
<evidence type="ECO:0000313" key="4">
    <source>
        <dbReference type="EMBL" id="MCK9876748.1"/>
    </source>
</evidence>
<name>A0ABT0JYY4_9ACTN</name>
<evidence type="ECO:0000259" key="3">
    <source>
        <dbReference type="Pfam" id="PF23771"/>
    </source>
</evidence>
<dbReference type="EMBL" id="JALKFT010000011">
    <property type="protein sequence ID" value="MCK9876748.1"/>
    <property type="molecule type" value="Genomic_DNA"/>
</dbReference>
<gene>
    <name evidence="4" type="ORF">MXD59_13330</name>
</gene>
<feature type="domain" description="DUF2786" evidence="2">
    <location>
        <begin position="249"/>
        <end position="288"/>
    </location>
</feature>
<dbReference type="Pfam" id="PF23771">
    <property type="entry name" value="DUF7168"/>
    <property type="match status" value="1"/>
</dbReference>
<feature type="region of interest" description="Disordered" evidence="1">
    <location>
        <begin position="209"/>
        <end position="245"/>
    </location>
</feature>
<feature type="compositionally biased region" description="Basic residues" evidence="1">
    <location>
        <begin position="7"/>
        <end position="19"/>
    </location>
</feature>
<dbReference type="Proteomes" id="UP001201873">
    <property type="component" value="Unassembled WGS sequence"/>
</dbReference>
<accession>A0ABT0JYY4</accession>
<dbReference type="Pfam" id="PF10979">
    <property type="entry name" value="DUF2786"/>
    <property type="match status" value="1"/>
</dbReference>
<evidence type="ECO:0000256" key="1">
    <source>
        <dbReference type="SAM" id="MobiDB-lite"/>
    </source>
</evidence>
<reference evidence="4 5" key="1">
    <citation type="submission" date="2022-04" db="EMBL/GenBank/DDBJ databases">
        <title>Genome diversity in the genus Frankia.</title>
        <authorList>
            <person name="Carlos-Shanley C."/>
            <person name="Hahn D."/>
        </authorList>
    </citation>
    <scope>NUCLEOTIDE SEQUENCE [LARGE SCALE GENOMIC DNA]</scope>
    <source>
        <strain evidence="4 5">Ag45/Mut15</strain>
    </source>
</reference>
<evidence type="ECO:0000313" key="5">
    <source>
        <dbReference type="Proteomes" id="UP001201873"/>
    </source>
</evidence>
<proteinExistence type="predicted"/>
<organism evidence="4 5">
    <name type="scientific">Frankia umida</name>
    <dbReference type="NCBI Taxonomy" id="573489"/>
    <lineage>
        <taxon>Bacteria</taxon>
        <taxon>Bacillati</taxon>
        <taxon>Actinomycetota</taxon>
        <taxon>Actinomycetes</taxon>
        <taxon>Frankiales</taxon>
        <taxon>Frankiaceae</taxon>
        <taxon>Frankia</taxon>
    </lineage>
</organism>
<dbReference type="InterPro" id="IPR055592">
    <property type="entry name" value="DUF7168"/>
</dbReference>
<comment type="caution">
    <text evidence="4">The sequence shown here is derived from an EMBL/GenBank/DDBJ whole genome shotgun (WGS) entry which is preliminary data.</text>
</comment>
<evidence type="ECO:0000259" key="2">
    <source>
        <dbReference type="Pfam" id="PF10979"/>
    </source>
</evidence>
<keyword evidence="5" id="KW-1185">Reference proteome</keyword>
<feature type="region of interest" description="Disordered" evidence="1">
    <location>
        <begin position="1"/>
        <end position="49"/>
    </location>
</feature>
<protein>
    <submittedName>
        <fullName evidence="4">DUF2786 domain-containing protein</fullName>
    </submittedName>
</protein>
<feature type="domain" description="DUF7168" evidence="3">
    <location>
        <begin position="316"/>
        <end position="422"/>
    </location>
</feature>
<dbReference type="RefSeq" id="WP_248825002.1">
    <property type="nucleotide sequence ID" value="NZ_JALKFT010000011.1"/>
</dbReference>
<dbReference type="InterPro" id="IPR024498">
    <property type="entry name" value="DUF2786"/>
</dbReference>